<comment type="cofactor">
    <cofactor evidence="1">
        <name>Fe(3+)</name>
        <dbReference type="ChEBI" id="CHEBI:29034"/>
    </cofactor>
</comment>
<dbReference type="PIRSF" id="PIRSF004789">
    <property type="entry name" value="DR1281"/>
    <property type="match status" value="1"/>
</dbReference>
<evidence type="ECO:0000313" key="9">
    <source>
        <dbReference type="Proteomes" id="UP000199695"/>
    </source>
</evidence>
<keyword evidence="4" id="KW-0408">Iron</keyword>
<evidence type="ECO:0000313" key="8">
    <source>
        <dbReference type="EMBL" id="SEN43616.1"/>
    </source>
</evidence>
<dbReference type="InterPro" id="IPR029052">
    <property type="entry name" value="Metallo-depent_PP-like"/>
</dbReference>
<evidence type="ECO:0000256" key="2">
    <source>
        <dbReference type="ARBA" id="ARBA00022723"/>
    </source>
</evidence>
<evidence type="ECO:0000256" key="3">
    <source>
        <dbReference type="ARBA" id="ARBA00022801"/>
    </source>
</evidence>
<feature type="binding site" evidence="7">
    <location>
        <position position="175"/>
    </location>
    <ligand>
        <name>Fe cation</name>
        <dbReference type="ChEBI" id="CHEBI:24875"/>
        <label>2</label>
    </ligand>
</feature>
<dbReference type="PANTHER" id="PTHR36303">
    <property type="entry name" value="2',3'-CYCLIC-NUCLEOTIDE 2'-PHOSPHODIESTERASE"/>
    <property type="match status" value="1"/>
</dbReference>
<feature type="active site" description="Proton donor" evidence="6">
    <location>
        <position position="69"/>
    </location>
</feature>
<feature type="binding site" evidence="7">
    <location>
        <position position="40"/>
    </location>
    <ligand>
        <name>Fe cation</name>
        <dbReference type="ChEBI" id="CHEBI:24875"/>
        <label>1</label>
    </ligand>
</feature>
<comment type="similarity">
    <text evidence="5">Belongs to the YmdB-like family.</text>
</comment>
<name>A0A1H8GHW3_9BACL</name>
<dbReference type="FunFam" id="3.60.21.10:FF:000016">
    <property type="entry name" value="Putative metallophosphoesterase"/>
    <property type="match status" value="1"/>
</dbReference>
<dbReference type="CDD" id="cd07382">
    <property type="entry name" value="MPP_DR1281"/>
    <property type="match status" value="1"/>
</dbReference>
<dbReference type="Gene3D" id="3.60.21.10">
    <property type="match status" value="1"/>
</dbReference>
<dbReference type="NCBIfam" id="TIGR00282">
    <property type="entry name" value="TIGR00282 family metallophosphoesterase"/>
    <property type="match status" value="1"/>
</dbReference>
<evidence type="ECO:0000256" key="4">
    <source>
        <dbReference type="ARBA" id="ARBA00023004"/>
    </source>
</evidence>
<evidence type="ECO:0000256" key="5">
    <source>
        <dbReference type="ARBA" id="ARBA00061401"/>
    </source>
</evidence>
<dbReference type="EMBL" id="FOCQ01000011">
    <property type="protein sequence ID" value="SEN43616.1"/>
    <property type="molecule type" value="Genomic_DNA"/>
</dbReference>
<dbReference type="InterPro" id="IPR005235">
    <property type="entry name" value="YmdB-like"/>
</dbReference>
<dbReference type="OrthoDB" id="9801109at2"/>
<sequence length="264" mass="28933">MRILMIGDVVGSLGLKTMSVYLPKLNKLYSPDAIVVNGENAAGNGRGIGKAIAREMFELGVHCITLGNHAWGQAEVFDFIDEEQGIVRPANFPVGTPGQGFTVIPTQAGKLTVINLMGRTFMAPLDCPFRKMDEILEQVPTDSCILVDFHAETTSEKQALAWYLDGRVSAVVGTHTHVQTADERILSKGTGYLTDVGMVGPYDGIIGMERSAIIKRFLTQMPVRFSVAKGRCQFNAVLIDIDKQTKKAKHLKRIRIDEDTPLIS</sequence>
<evidence type="ECO:0000256" key="1">
    <source>
        <dbReference type="ARBA" id="ARBA00001965"/>
    </source>
</evidence>
<dbReference type="SUPFAM" id="SSF56300">
    <property type="entry name" value="Metallo-dependent phosphatases"/>
    <property type="match status" value="1"/>
</dbReference>
<organism evidence="8 9">
    <name type="scientific">Lihuaxuella thermophila</name>
    <dbReference type="NCBI Taxonomy" id="1173111"/>
    <lineage>
        <taxon>Bacteria</taxon>
        <taxon>Bacillati</taxon>
        <taxon>Bacillota</taxon>
        <taxon>Bacilli</taxon>
        <taxon>Bacillales</taxon>
        <taxon>Thermoactinomycetaceae</taxon>
        <taxon>Lihuaxuella</taxon>
    </lineage>
</organism>
<accession>A0A1H8GHW3</accession>
<dbReference type="Proteomes" id="UP000199695">
    <property type="component" value="Unassembled WGS sequence"/>
</dbReference>
<dbReference type="AlphaFoldDB" id="A0A1H8GHW3"/>
<dbReference type="PANTHER" id="PTHR36303:SF1">
    <property type="entry name" value="2',3'-CYCLIC-NUCLEOTIDE 2'-PHOSPHODIESTERASE"/>
    <property type="match status" value="1"/>
</dbReference>
<keyword evidence="2 7" id="KW-0479">Metal-binding</keyword>
<keyword evidence="9" id="KW-1185">Reference proteome</keyword>
<feature type="binding site" evidence="7">
    <location>
        <position position="39"/>
    </location>
    <ligand>
        <name>Fe cation</name>
        <dbReference type="ChEBI" id="CHEBI:24875"/>
        <label>1</label>
    </ligand>
</feature>
<proteinExistence type="inferred from homology"/>
<feature type="binding site" evidence="7">
    <location>
        <position position="8"/>
    </location>
    <ligand>
        <name>Fe cation</name>
        <dbReference type="ChEBI" id="CHEBI:24875"/>
        <label>1</label>
    </ligand>
</feature>
<feature type="binding site" evidence="7">
    <location>
        <position position="177"/>
    </location>
    <ligand>
        <name>Fe cation</name>
        <dbReference type="ChEBI" id="CHEBI:24875"/>
        <label>1</label>
    </ligand>
</feature>
<gene>
    <name evidence="8" type="ORF">SAMN05444955_11173</name>
</gene>
<keyword evidence="3" id="KW-0378">Hydrolase</keyword>
<dbReference type="GO" id="GO:0046872">
    <property type="term" value="F:metal ion binding"/>
    <property type="evidence" value="ECO:0007669"/>
    <property type="project" value="UniProtKB-KW"/>
</dbReference>
<dbReference type="GO" id="GO:0004113">
    <property type="term" value="F:2',3'-cyclic-nucleotide 3'-phosphodiesterase activity"/>
    <property type="evidence" value="ECO:0007669"/>
    <property type="project" value="TreeGrafter"/>
</dbReference>
<dbReference type="STRING" id="1173111.SAMN05444955_11173"/>
<feature type="binding site" evidence="7">
    <location>
        <position position="150"/>
    </location>
    <ligand>
        <name>Fe cation</name>
        <dbReference type="ChEBI" id="CHEBI:24875"/>
        <label>2</label>
    </ligand>
</feature>
<dbReference type="RefSeq" id="WP_089969965.1">
    <property type="nucleotide sequence ID" value="NZ_FOCQ01000011.1"/>
</dbReference>
<protein>
    <recommendedName>
        <fullName evidence="10">Metallophosphoesterase</fullName>
    </recommendedName>
</protein>
<evidence type="ECO:0008006" key="10">
    <source>
        <dbReference type="Google" id="ProtNLM"/>
    </source>
</evidence>
<feature type="binding site" evidence="7">
    <location>
        <position position="68"/>
    </location>
    <ligand>
        <name>Fe cation</name>
        <dbReference type="ChEBI" id="CHEBI:24875"/>
        <label>2</label>
    </ligand>
</feature>
<evidence type="ECO:0000256" key="7">
    <source>
        <dbReference type="PIRSR" id="PIRSR004789-51"/>
    </source>
</evidence>
<evidence type="ECO:0000256" key="6">
    <source>
        <dbReference type="PIRSR" id="PIRSR004789-50"/>
    </source>
</evidence>
<reference evidence="8 9" key="1">
    <citation type="submission" date="2016-10" db="EMBL/GenBank/DDBJ databases">
        <authorList>
            <person name="de Groot N.N."/>
        </authorList>
    </citation>
    <scope>NUCLEOTIDE SEQUENCE [LARGE SCALE GENOMIC DNA]</scope>
    <source>
        <strain evidence="8 9">DSM 46701</strain>
    </source>
</reference>
<dbReference type="Pfam" id="PF13277">
    <property type="entry name" value="YmdB"/>
    <property type="match status" value="1"/>
</dbReference>
<feature type="binding site" evidence="7">
    <location>
        <position position="39"/>
    </location>
    <ligand>
        <name>Fe cation</name>
        <dbReference type="ChEBI" id="CHEBI:24875"/>
        <label>2</label>
    </ligand>
</feature>